<reference evidence="1 2" key="1">
    <citation type="journal article" date="2014" name="FEMS Microbiol. Lett.">
        <title>Draft genome sequences of three Holospora species (Holospora obtusa, Holospora undulata, and Holospora elegans), endonuclear symbiotic bacteria of the ciliate Paramecium caudatum.</title>
        <authorList>
            <person name="Dohra H."/>
            <person name="Tanaka K."/>
            <person name="Suzuki T."/>
            <person name="Fujishima M."/>
            <person name="Suzuki H."/>
        </authorList>
    </citation>
    <scope>NUCLEOTIDE SEQUENCE [LARGE SCALE GENOMIC DNA]</scope>
    <source>
        <strain evidence="1 2">E1</strain>
    </source>
</reference>
<dbReference type="RefSeq" id="WP_162480119.1">
    <property type="nucleotide sequence ID" value="NZ_BAUP01000041.1"/>
</dbReference>
<organism evidence="1 2">
    <name type="scientific">Holospora elegans E1</name>
    <dbReference type="NCBI Taxonomy" id="1427503"/>
    <lineage>
        <taxon>Bacteria</taxon>
        <taxon>Pseudomonadati</taxon>
        <taxon>Pseudomonadota</taxon>
        <taxon>Alphaproteobacteria</taxon>
        <taxon>Holosporales</taxon>
        <taxon>Holosporaceae</taxon>
        <taxon>Holospora</taxon>
    </lineage>
</organism>
<name>A0A023DYP1_9PROT</name>
<evidence type="ECO:0000313" key="1">
    <source>
        <dbReference type="EMBL" id="GAJ45902.1"/>
    </source>
</evidence>
<evidence type="ECO:0000313" key="2">
    <source>
        <dbReference type="Proteomes" id="UP000024842"/>
    </source>
</evidence>
<dbReference type="AlphaFoldDB" id="A0A023DYP1"/>
<comment type="caution">
    <text evidence="1">The sequence shown here is derived from an EMBL/GenBank/DDBJ whole genome shotgun (WGS) entry which is preliminary data.</text>
</comment>
<keyword evidence="2" id="KW-1185">Reference proteome</keyword>
<dbReference type="Proteomes" id="UP000024842">
    <property type="component" value="Unassembled WGS sequence"/>
</dbReference>
<protein>
    <submittedName>
        <fullName evidence="1">Uncharacterized protein</fullName>
    </submittedName>
</protein>
<accession>A0A023DYP1</accession>
<dbReference type="EMBL" id="BAUP01000041">
    <property type="protein sequence ID" value="GAJ45902.1"/>
    <property type="molecule type" value="Genomic_DNA"/>
</dbReference>
<gene>
    <name evidence="1" type="ORF">HE1_00219</name>
</gene>
<proteinExistence type="predicted"/>
<sequence length="67" mass="7928">MTTFNALVQHFQFDLVYLYSAVIVNDGSNFSLILPDLDTEHMNVFLFERVKECPYNNCVDHEWIKIE</sequence>